<protein>
    <submittedName>
        <fullName evidence="1">Uncharacterized protein</fullName>
    </submittedName>
</protein>
<dbReference type="EMBL" id="KV418211">
    <property type="protein sequence ID" value="KZP02973.1"/>
    <property type="molecule type" value="Genomic_DNA"/>
</dbReference>
<proteinExistence type="predicted"/>
<dbReference type="PANTHER" id="PTHR38846:SF1">
    <property type="entry name" value="C3H1-TYPE DOMAIN-CONTAINING PROTEIN"/>
    <property type="match status" value="1"/>
</dbReference>
<name>A0A167TIF9_9AGAM</name>
<keyword evidence="2" id="KW-1185">Reference proteome</keyword>
<accession>A0A167TIF9</accession>
<reference evidence="1 2" key="1">
    <citation type="journal article" date="2016" name="Mol. Biol. Evol.">
        <title>Comparative Genomics of Early-Diverging Mushroom-Forming Fungi Provides Insights into the Origins of Lignocellulose Decay Capabilities.</title>
        <authorList>
            <person name="Nagy L.G."/>
            <person name="Riley R."/>
            <person name="Tritt A."/>
            <person name="Adam C."/>
            <person name="Daum C."/>
            <person name="Floudas D."/>
            <person name="Sun H."/>
            <person name="Yadav J.S."/>
            <person name="Pangilinan J."/>
            <person name="Larsson K.H."/>
            <person name="Matsuura K."/>
            <person name="Barry K."/>
            <person name="Labutti K."/>
            <person name="Kuo R."/>
            <person name="Ohm R.A."/>
            <person name="Bhattacharya S.S."/>
            <person name="Shirouzu T."/>
            <person name="Yoshinaga Y."/>
            <person name="Martin F.M."/>
            <person name="Grigoriev I.V."/>
            <person name="Hibbett D.S."/>
        </authorList>
    </citation>
    <scope>NUCLEOTIDE SEQUENCE [LARGE SCALE GENOMIC DNA]</scope>
    <source>
        <strain evidence="1 2">CBS 109695</strain>
    </source>
</reference>
<dbReference type="OrthoDB" id="6105938at2759"/>
<dbReference type="PANTHER" id="PTHR38846">
    <property type="entry name" value="C3H1-TYPE DOMAIN-CONTAINING PROTEIN"/>
    <property type="match status" value="1"/>
</dbReference>
<evidence type="ECO:0000313" key="2">
    <source>
        <dbReference type="Proteomes" id="UP000076532"/>
    </source>
</evidence>
<evidence type="ECO:0000313" key="1">
    <source>
        <dbReference type="EMBL" id="KZP02973.1"/>
    </source>
</evidence>
<organism evidence="1 2">
    <name type="scientific">Athelia psychrophila</name>
    <dbReference type="NCBI Taxonomy" id="1759441"/>
    <lineage>
        <taxon>Eukaryota</taxon>
        <taxon>Fungi</taxon>
        <taxon>Dikarya</taxon>
        <taxon>Basidiomycota</taxon>
        <taxon>Agaricomycotina</taxon>
        <taxon>Agaricomycetes</taxon>
        <taxon>Agaricomycetidae</taxon>
        <taxon>Atheliales</taxon>
        <taxon>Atheliaceae</taxon>
        <taxon>Athelia</taxon>
    </lineage>
</organism>
<dbReference type="Proteomes" id="UP000076532">
    <property type="component" value="Unassembled WGS sequence"/>
</dbReference>
<gene>
    <name evidence="1" type="ORF">FIBSPDRAFT_969424</name>
</gene>
<dbReference type="STRING" id="436010.A0A167TIF9"/>
<sequence length="150" mass="17031">MASAYWAAFAPAFIRDSQAGFAAEFARLAAQKRWNPRSKAWRRERIRCYSQEFEALYGASDKLEGWVLLCAEVGAKEIPASKTQAKKILNRTWVNLVDLMECRATANPVFTHRSRDALRDYTIGEDKIFPKKAAKKNGFLSVLLIHVFSS</sequence>
<dbReference type="AlphaFoldDB" id="A0A167TIF9"/>